<proteinExistence type="predicted"/>
<keyword evidence="1" id="KW-0472">Membrane</keyword>
<dbReference type="AlphaFoldDB" id="A0A8D8QPG1"/>
<organism evidence="2">
    <name type="scientific">Cacopsylla melanoneura</name>
    <dbReference type="NCBI Taxonomy" id="428564"/>
    <lineage>
        <taxon>Eukaryota</taxon>
        <taxon>Metazoa</taxon>
        <taxon>Ecdysozoa</taxon>
        <taxon>Arthropoda</taxon>
        <taxon>Hexapoda</taxon>
        <taxon>Insecta</taxon>
        <taxon>Pterygota</taxon>
        <taxon>Neoptera</taxon>
        <taxon>Paraneoptera</taxon>
        <taxon>Hemiptera</taxon>
        <taxon>Sternorrhyncha</taxon>
        <taxon>Psylloidea</taxon>
        <taxon>Psyllidae</taxon>
        <taxon>Psyllinae</taxon>
        <taxon>Cacopsylla</taxon>
    </lineage>
</organism>
<keyword evidence="1" id="KW-0812">Transmembrane</keyword>
<name>A0A8D8QPG1_9HEMI</name>
<evidence type="ECO:0000313" key="2">
    <source>
        <dbReference type="EMBL" id="CAG6635766.1"/>
    </source>
</evidence>
<feature type="transmembrane region" description="Helical" evidence="1">
    <location>
        <begin position="37"/>
        <end position="58"/>
    </location>
</feature>
<protein>
    <submittedName>
        <fullName evidence="2">Uncharacterized protein</fullName>
    </submittedName>
</protein>
<evidence type="ECO:0000256" key="1">
    <source>
        <dbReference type="SAM" id="Phobius"/>
    </source>
</evidence>
<feature type="transmembrane region" description="Helical" evidence="1">
    <location>
        <begin position="6"/>
        <end position="25"/>
    </location>
</feature>
<dbReference type="EMBL" id="HBUF01091252">
    <property type="protein sequence ID" value="CAG6635766.1"/>
    <property type="molecule type" value="Transcribed_RNA"/>
</dbReference>
<sequence>MFLHIFTVYCVYILSMSTTIIVFGSRSTESTEKSTESYVRFLLIFFTISFVFILSRSILSFSSSSVSNSRSDKTMSSFQEPLLGFLTIGDIFRKFNTKSRSFRARYPILCVFYIFPGKMH</sequence>
<keyword evidence="1" id="KW-1133">Transmembrane helix</keyword>
<accession>A0A8D8QPG1</accession>
<reference evidence="2" key="1">
    <citation type="submission" date="2021-05" db="EMBL/GenBank/DDBJ databases">
        <authorList>
            <person name="Alioto T."/>
            <person name="Alioto T."/>
            <person name="Gomez Garrido J."/>
        </authorList>
    </citation>
    <scope>NUCLEOTIDE SEQUENCE</scope>
</reference>